<dbReference type="PROSITE" id="PS50893">
    <property type="entry name" value="ABC_TRANSPORTER_2"/>
    <property type="match status" value="2"/>
</dbReference>
<keyword evidence="6" id="KW-1185">Reference proteome</keyword>
<feature type="domain" description="ABC transporter" evidence="4">
    <location>
        <begin position="308"/>
        <end position="608"/>
    </location>
</feature>
<gene>
    <name evidence="5" type="ORF">UCRPC4_g00123</name>
</gene>
<feature type="region of interest" description="Disordered" evidence="3">
    <location>
        <begin position="597"/>
        <end position="616"/>
    </location>
</feature>
<dbReference type="InterPro" id="IPR003439">
    <property type="entry name" value="ABC_transporter-like_ATP-bd"/>
</dbReference>
<feature type="compositionally biased region" description="Polar residues" evidence="3">
    <location>
        <begin position="541"/>
        <end position="552"/>
    </location>
</feature>
<proteinExistence type="predicted"/>
<dbReference type="OrthoDB" id="10255969at2759"/>
<dbReference type="EMBL" id="LCWF01000004">
    <property type="protein sequence ID" value="KKY29154.1"/>
    <property type="molecule type" value="Genomic_DNA"/>
</dbReference>
<dbReference type="InterPro" id="IPR027417">
    <property type="entry name" value="P-loop_NTPase"/>
</dbReference>
<name>A0A0G2F4H4_PHACM</name>
<keyword evidence="2" id="KW-0067">ATP-binding</keyword>
<dbReference type="InterPro" id="IPR050334">
    <property type="entry name" value="Molybdenum_import_ModC"/>
</dbReference>
<evidence type="ECO:0000313" key="6">
    <source>
        <dbReference type="Proteomes" id="UP000053317"/>
    </source>
</evidence>
<accession>A0A0G2F4H4</accession>
<dbReference type="GO" id="GO:0005524">
    <property type="term" value="F:ATP binding"/>
    <property type="evidence" value="ECO:0007669"/>
    <property type="project" value="UniProtKB-KW"/>
</dbReference>
<dbReference type="SMART" id="SM00382">
    <property type="entry name" value="AAA"/>
    <property type="match status" value="1"/>
</dbReference>
<evidence type="ECO:0000313" key="5">
    <source>
        <dbReference type="EMBL" id="KKY29154.1"/>
    </source>
</evidence>
<evidence type="ECO:0000256" key="1">
    <source>
        <dbReference type="ARBA" id="ARBA00022741"/>
    </source>
</evidence>
<organism evidence="5 6">
    <name type="scientific">Phaeomoniella chlamydospora</name>
    <name type="common">Phaeoacremonium chlamydosporum</name>
    <dbReference type="NCBI Taxonomy" id="158046"/>
    <lineage>
        <taxon>Eukaryota</taxon>
        <taxon>Fungi</taxon>
        <taxon>Dikarya</taxon>
        <taxon>Ascomycota</taxon>
        <taxon>Pezizomycotina</taxon>
        <taxon>Eurotiomycetes</taxon>
        <taxon>Chaetothyriomycetidae</taxon>
        <taxon>Phaeomoniellales</taxon>
        <taxon>Phaeomoniellaceae</taxon>
        <taxon>Phaeomoniella</taxon>
    </lineage>
</organism>
<dbReference type="Proteomes" id="UP000053317">
    <property type="component" value="Unassembled WGS sequence"/>
</dbReference>
<comment type="caution">
    <text evidence="5">The sequence shown here is derived from an EMBL/GenBank/DDBJ whole genome shotgun (WGS) entry which is preliminary data.</text>
</comment>
<dbReference type="AlphaFoldDB" id="A0A0G2F4H4"/>
<evidence type="ECO:0000259" key="4">
    <source>
        <dbReference type="PROSITE" id="PS50893"/>
    </source>
</evidence>
<evidence type="ECO:0000256" key="3">
    <source>
        <dbReference type="SAM" id="MobiDB-lite"/>
    </source>
</evidence>
<reference evidence="5 6" key="1">
    <citation type="submission" date="2015-05" db="EMBL/GenBank/DDBJ databases">
        <title>Distinctive expansion of gene families associated with plant cell wall degradation and secondary metabolism in the genomes of grapevine trunk pathogens.</title>
        <authorList>
            <person name="Lawrence D.P."/>
            <person name="Travadon R."/>
            <person name="Rolshausen P.E."/>
            <person name="Baumgartner K."/>
        </authorList>
    </citation>
    <scope>NUCLEOTIDE SEQUENCE [LARGE SCALE GENOMIC DNA]</scope>
    <source>
        <strain evidence="5">UCRPC4</strain>
    </source>
</reference>
<dbReference type="InterPro" id="IPR003593">
    <property type="entry name" value="AAA+_ATPase"/>
</dbReference>
<feature type="region of interest" description="Disordered" evidence="3">
    <location>
        <begin position="532"/>
        <end position="552"/>
    </location>
</feature>
<dbReference type="GO" id="GO:0016887">
    <property type="term" value="F:ATP hydrolysis activity"/>
    <property type="evidence" value="ECO:0007669"/>
    <property type="project" value="InterPro"/>
</dbReference>
<reference evidence="5 6" key="2">
    <citation type="submission" date="2015-05" db="EMBL/GenBank/DDBJ databases">
        <authorList>
            <person name="Morales-Cruz A."/>
            <person name="Amrine K.C."/>
            <person name="Cantu D."/>
        </authorList>
    </citation>
    <scope>NUCLEOTIDE SEQUENCE [LARGE SCALE GENOMIC DNA]</scope>
    <source>
        <strain evidence="5">UCRPC4</strain>
    </source>
</reference>
<dbReference type="PANTHER" id="PTHR43514:SF4">
    <property type="entry name" value="ABC TRANSPORTER I FAMILY MEMBER 10"/>
    <property type="match status" value="1"/>
</dbReference>
<feature type="compositionally biased region" description="Basic and acidic residues" evidence="3">
    <location>
        <begin position="597"/>
        <end position="606"/>
    </location>
</feature>
<dbReference type="PANTHER" id="PTHR43514">
    <property type="entry name" value="ABC TRANSPORTER I FAMILY MEMBER 10"/>
    <property type="match status" value="1"/>
</dbReference>
<keyword evidence="1" id="KW-0547">Nucleotide-binding</keyword>
<dbReference type="GO" id="GO:0005739">
    <property type="term" value="C:mitochondrion"/>
    <property type="evidence" value="ECO:0007669"/>
    <property type="project" value="TreeGrafter"/>
</dbReference>
<protein>
    <submittedName>
        <fullName evidence="5">Putative abc transporter</fullName>
    </submittedName>
</protein>
<sequence length="623" mass="68665">MENGEQQHWAIIGPDDRTTLLKILRGDLLCIPPSARKFPYLSSDAIAKKDPTLRVPSRAVQYVGFAGDRSQSNGGVRGAYLSARYESHREDTDWSVMQYLRGETELNPADKSLKNIRWNEEQLSRVIKDLKLGKLVDMPVANLSNGQTRRARIAKALLGMPEVLLLDEPFMGLDPPTLTTLSPILRELAYKSSPRLVLALRPQDQVPDWTTHLLVLGENHTVALQGRTRDVLSKLSLWTEGKDVSLDNGQVISSKEMTARYGPALTEVGRILKERDSRTAGSAVTSAQSVTAKPQTADSTSFSKEPIIYLKSVIVKYGDKIVLGRGSQDGLDLSIFPGTRMLVLGPNGSGKTTLLSLLTSDHPQSYCLPVFHFGRSRLPQPGQAGISIFDIQNRIGHSSPEIHAFFPRNMSIRGTLESAWSETFVSKPTLNEETHKTIDAVLQWFEPELNPHHSSSPSPTPNQDLSWATAGHIHTFSTLPFPTQRLLLLLRALIKKPDIVILDEAFSGLSPYVREKAIAFLETGCSTTVHPGPHGKGWIRTPTTSTSASPQITGLGENQALIVVSHVREEVPRCVDEWIRLPGEEEFEAAEMGGVEPDIKRGREGGGKGVAESEEGWRKIWGL</sequence>
<feature type="domain" description="ABC transporter" evidence="4">
    <location>
        <begin position="23"/>
        <end position="243"/>
    </location>
</feature>
<dbReference type="Gene3D" id="3.40.50.300">
    <property type="entry name" value="P-loop containing nucleotide triphosphate hydrolases"/>
    <property type="match status" value="2"/>
</dbReference>
<dbReference type="SUPFAM" id="SSF52540">
    <property type="entry name" value="P-loop containing nucleoside triphosphate hydrolases"/>
    <property type="match status" value="2"/>
</dbReference>
<dbReference type="Pfam" id="PF00005">
    <property type="entry name" value="ABC_tran"/>
    <property type="match status" value="2"/>
</dbReference>
<evidence type="ECO:0000256" key="2">
    <source>
        <dbReference type="ARBA" id="ARBA00022840"/>
    </source>
</evidence>